<dbReference type="GO" id="GO:0045454">
    <property type="term" value="P:cell redox homeostasis"/>
    <property type="evidence" value="ECO:0007669"/>
    <property type="project" value="TreeGrafter"/>
</dbReference>
<name>A0AAD6XL40_9AGAR</name>
<dbReference type="GO" id="GO:0005739">
    <property type="term" value="C:mitochondrion"/>
    <property type="evidence" value="ECO:0007669"/>
    <property type="project" value="TreeGrafter"/>
</dbReference>
<dbReference type="InterPro" id="IPR037944">
    <property type="entry name" value="PRX5-like"/>
</dbReference>
<gene>
    <name evidence="7" type="ORF">B0H15DRAFT_785810</name>
    <name evidence="8" type="ORF">B0H15DRAFT_785890</name>
</gene>
<dbReference type="GO" id="GO:0005777">
    <property type="term" value="C:peroxisome"/>
    <property type="evidence" value="ECO:0007669"/>
    <property type="project" value="TreeGrafter"/>
</dbReference>
<evidence type="ECO:0000313" key="9">
    <source>
        <dbReference type="Proteomes" id="UP001222325"/>
    </source>
</evidence>
<dbReference type="Pfam" id="PF08534">
    <property type="entry name" value="Redoxin"/>
    <property type="match status" value="1"/>
</dbReference>
<organism evidence="8 9">
    <name type="scientific">Mycena belliarum</name>
    <dbReference type="NCBI Taxonomy" id="1033014"/>
    <lineage>
        <taxon>Eukaryota</taxon>
        <taxon>Fungi</taxon>
        <taxon>Dikarya</taxon>
        <taxon>Basidiomycota</taxon>
        <taxon>Agaricomycotina</taxon>
        <taxon>Agaricomycetes</taxon>
        <taxon>Agaricomycetidae</taxon>
        <taxon>Agaricales</taxon>
        <taxon>Marasmiineae</taxon>
        <taxon>Mycenaceae</taxon>
        <taxon>Mycena</taxon>
    </lineage>
</organism>
<dbReference type="AlphaFoldDB" id="A0AAD6XL40"/>
<keyword evidence="9" id="KW-1185">Reference proteome</keyword>
<keyword evidence="5" id="KW-0676">Redox-active center</keyword>
<dbReference type="Proteomes" id="UP001222325">
    <property type="component" value="Unassembled WGS sequence"/>
</dbReference>
<comment type="similarity">
    <text evidence="1">Belongs to the peroxiredoxin family. Prx5 subfamily.</text>
</comment>
<evidence type="ECO:0000256" key="5">
    <source>
        <dbReference type="ARBA" id="ARBA00023284"/>
    </source>
</evidence>
<reference evidence="8" key="1">
    <citation type="submission" date="2023-03" db="EMBL/GenBank/DDBJ databases">
        <title>Massive genome expansion in bonnet fungi (Mycena s.s.) driven by repeated elements and novel gene families across ecological guilds.</title>
        <authorList>
            <consortium name="Lawrence Berkeley National Laboratory"/>
            <person name="Harder C.B."/>
            <person name="Miyauchi S."/>
            <person name="Viragh M."/>
            <person name="Kuo A."/>
            <person name="Thoen E."/>
            <person name="Andreopoulos B."/>
            <person name="Lu D."/>
            <person name="Skrede I."/>
            <person name="Drula E."/>
            <person name="Henrissat B."/>
            <person name="Morin E."/>
            <person name="Kohler A."/>
            <person name="Barry K."/>
            <person name="LaButti K."/>
            <person name="Morin E."/>
            <person name="Salamov A."/>
            <person name="Lipzen A."/>
            <person name="Mereny Z."/>
            <person name="Hegedus B."/>
            <person name="Baldrian P."/>
            <person name="Stursova M."/>
            <person name="Weitz H."/>
            <person name="Taylor A."/>
            <person name="Grigoriev I.V."/>
            <person name="Nagy L.G."/>
            <person name="Martin F."/>
            <person name="Kauserud H."/>
        </authorList>
    </citation>
    <scope>NUCLEOTIDE SEQUENCE</scope>
    <source>
        <strain evidence="8">CBHHK173m</strain>
    </source>
</reference>
<dbReference type="GO" id="GO:0042744">
    <property type="term" value="P:hydrogen peroxide catabolic process"/>
    <property type="evidence" value="ECO:0007669"/>
    <property type="project" value="TreeGrafter"/>
</dbReference>
<dbReference type="InterPro" id="IPR013740">
    <property type="entry name" value="Redoxin"/>
</dbReference>
<evidence type="ECO:0000256" key="4">
    <source>
        <dbReference type="ARBA" id="ARBA00023002"/>
    </source>
</evidence>
<keyword evidence="2" id="KW-0575">Peroxidase</keyword>
<feature type="non-terminal residue" evidence="8">
    <location>
        <position position="174"/>
    </location>
</feature>
<sequence>STNDWKGKKVVLFSVSGAFTPTYHTNHLPPYLAKHAEFKAKGLDVIAVVAANDLEIEVASCTIHSCHDCVRNTKNTYLRRNRHKAQSGERGSTLRDAVWEVLLLASRCFDNLLLVEIALPKLLVEDLKCHALDNVDTIDDITQRLAHFAPMSVPNHRMAEYLIERHPACKLDPK</sequence>
<evidence type="ECO:0000259" key="6">
    <source>
        <dbReference type="Pfam" id="PF08534"/>
    </source>
</evidence>
<evidence type="ECO:0000256" key="3">
    <source>
        <dbReference type="ARBA" id="ARBA00022862"/>
    </source>
</evidence>
<feature type="domain" description="Redoxin" evidence="6">
    <location>
        <begin position="2"/>
        <end position="55"/>
    </location>
</feature>
<dbReference type="Gene3D" id="3.40.30.10">
    <property type="entry name" value="Glutaredoxin"/>
    <property type="match status" value="1"/>
</dbReference>
<evidence type="ECO:0000313" key="8">
    <source>
        <dbReference type="EMBL" id="KAJ7082199.1"/>
    </source>
</evidence>
<keyword evidence="4" id="KW-0560">Oxidoreductase</keyword>
<comment type="caution">
    <text evidence="8">The sequence shown here is derived from an EMBL/GenBank/DDBJ whole genome shotgun (WGS) entry which is preliminary data.</text>
</comment>
<dbReference type="EMBL" id="JARJCN010000046">
    <property type="protein sequence ID" value="KAJ7082186.1"/>
    <property type="molecule type" value="Genomic_DNA"/>
</dbReference>
<evidence type="ECO:0000313" key="7">
    <source>
        <dbReference type="EMBL" id="KAJ7082186.1"/>
    </source>
</evidence>
<evidence type="ECO:0000256" key="2">
    <source>
        <dbReference type="ARBA" id="ARBA00022559"/>
    </source>
</evidence>
<dbReference type="PANTHER" id="PTHR10430">
    <property type="entry name" value="PEROXIREDOXIN"/>
    <property type="match status" value="1"/>
</dbReference>
<dbReference type="SUPFAM" id="SSF52833">
    <property type="entry name" value="Thioredoxin-like"/>
    <property type="match status" value="1"/>
</dbReference>
<dbReference type="GO" id="GO:0008379">
    <property type="term" value="F:thioredoxin peroxidase activity"/>
    <property type="evidence" value="ECO:0007669"/>
    <property type="project" value="InterPro"/>
</dbReference>
<accession>A0AAD6XL40</accession>
<keyword evidence="3" id="KW-0049">Antioxidant</keyword>
<evidence type="ECO:0000256" key="1">
    <source>
        <dbReference type="ARBA" id="ARBA00010505"/>
    </source>
</evidence>
<proteinExistence type="inferred from homology"/>
<dbReference type="EMBL" id="JARJCN010000046">
    <property type="protein sequence ID" value="KAJ7082199.1"/>
    <property type="molecule type" value="Genomic_DNA"/>
</dbReference>
<protein>
    <recommendedName>
        <fullName evidence="6">Redoxin domain-containing protein</fullName>
    </recommendedName>
</protein>
<dbReference type="GO" id="GO:0034599">
    <property type="term" value="P:cellular response to oxidative stress"/>
    <property type="evidence" value="ECO:0007669"/>
    <property type="project" value="InterPro"/>
</dbReference>
<dbReference type="PANTHER" id="PTHR10430:SF16">
    <property type="entry name" value="PEROXIREDOXIN-5, MITOCHONDRIAL"/>
    <property type="match status" value="1"/>
</dbReference>
<dbReference type="InterPro" id="IPR036249">
    <property type="entry name" value="Thioredoxin-like_sf"/>
</dbReference>